<organism evidence="2 3">
    <name type="scientific">Microlunatus flavus</name>
    <dbReference type="NCBI Taxonomy" id="1036181"/>
    <lineage>
        <taxon>Bacteria</taxon>
        <taxon>Bacillati</taxon>
        <taxon>Actinomycetota</taxon>
        <taxon>Actinomycetes</taxon>
        <taxon>Propionibacteriales</taxon>
        <taxon>Propionibacteriaceae</taxon>
        <taxon>Microlunatus</taxon>
    </lineage>
</organism>
<gene>
    <name evidence="2" type="ORF">SAMN05421756_101651</name>
</gene>
<dbReference type="STRING" id="1036181.SAMN05421756_101651"/>
<sequence length="155" mass="17515">MQHAGDAVTFVVVLCLPVAVWLISRPWAWERIRPYARRFGLRIWGQLVVDEEPDPATLQRWAVERLGRLRTDLERVRRLLLDDEWMSATRQVGNRLAYERLVVDVRRAEAQVPAALVPDVAAAPTPVAAPRFAFVAPSGQPSVEVIEFGPAGRWL</sequence>
<evidence type="ECO:0000256" key="1">
    <source>
        <dbReference type="SAM" id="Phobius"/>
    </source>
</evidence>
<keyword evidence="3" id="KW-1185">Reference proteome</keyword>
<reference evidence="3" key="1">
    <citation type="submission" date="2016-10" db="EMBL/GenBank/DDBJ databases">
        <authorList>
            <person name="Varghese N."/>
            <person name="Submissions S."/>
        </authorList>
    </citation>
    <scope>NUCLEOTIDE SEQUENCE [LARGE SCALE GENOMIC DNA]</scope>
    <source>
        <strain evidence="3">CGMCC 4.6856</strain>
    </source>
</reference>
<dbReference type="Proteomes" id="UP000198504">
    <property type="component" value="Unassembled WGS sequence"/>
</dbReference>
<evidence type="ECO:0000313" key="2">
    <source>
        <dbReference type="EMBL" id="SEP77531.1"/>
    </source>
</evidence>
<proteinExistence type="predicted"/>
<accession>A0A1H9ALY2</accession>
<evidence type="ECO:0000313" key="3">
    <source>
        <dbReference type="Proteomes" id="UP000198504"/>
    </source>
</evidence>
<dbReference type="RefSeq" id="WP_091177635.1">
    <property type="nucleotide sequence ID" value="NZ_FOFA01000001.1"/>
</dbReference>
<keyword evidence="1" id="KW-0812">Transmembrane</keyword>
<dbReference type="EMBL" id="FOFA01000001">
    <property type="protein sequence ID" value="SEP77531.1"/>
    <property type="molecule type" value="Genomic_DNA"/>
</dbReference>
<feature type="transmembrane region" description="Helical" evidence="1">
    <location>
        <begin position="6"/>
        <end position="23"/>
    </location>
</feature>
<keyword evidence="1" id="KW-0472">Membrane</keyword>
<keyword evidence="1" id="KW-1133">Transmembrane helix</keyword>
<name>A0A1H9ALY2_9ACTN</name>
<protein>
    <submittedName>
        <fullName evidence="2">Uncharacterized protein</fullName>
    </submittedName>
</protein>
<dbReference type="AlphaFoldDB" id="A0A1H9ALY2"/>